<feature type="signal peptide" evidence="2">
    <location>
        <begin position="1"/>
        <end position="38"/>
    </location>
</feature>
<feature type="chain" id="PRO_5016966832" description="Penicillin-binding protein activator" evidence="2">
    <location>
        <begin position="39"/>
        <end position="488"/>
    </location>
</feature>
<dbReference type="Pfam" id="PF04348">
    <property type="entry name" value="LppC"/>
    <property type="match status" value="1"/>
</dbReference>
<reference evidence="3 4" key="1">
    <citation type="submission" date="2018-05" db="EMBL/GenBank/DDBJ databases">
        <title>Abyssibacter profundi OUC007T gen. nov., sp. nov, a marine bacterium isolated from seawater of the Mariana Trench.</title>
        <authorList>
            <person name="Zhou S."/>
        </authorList>
    </citation>
    <scope>NUCLEOTIDE SEQUENCE [LARGE SCALE GENOMIC DNA]</scope>
    <source>
        <strain evidence="3 4">OUC007</strain>
    </source>
</reference>
<evidence type="ECO:0000256" key="1">
    <source>
        <dbReference type="ARBA" id="ARBA00023136"/>
    </source>
</evidence>
<proteinExistence type="predicted"/>
<keyword evidence="1" id="KW-0472">Membrane</keyword>
<dbReference type="PANTHER" id="PTHR38038:SF1">
    <property type="entry name" value="PENICILLIN-BINDING PROTEIN ACTIVATOR LPOA"/>
    <property type="match status" value="1"/>
</dbReference>
<keyword evidence="4" id="KW-1185">Reference proteome</keyword>
<gene>
    <name evidence="3" type="ORF">DEH80_07060</name>
</gene>
<dbReference type="SUPFAM" id="SSF53822">
    <property type="entry name" value="Periplasmic binding protein-like I"/>
    <property type="match status" value="1"/>
</dbReference>
<evidence type="ECO:0000313" key="3">
    <source>
        <dbReference type="EMBL" id="PWN56576.1"/>
    </source>
</evidence>
<evidence type="ECO:0000313" key="4">
    <source>
        <dbReference type="Proteomes" id="UP000251800"/>
    </source>
</evidence>
<name>A0A363UMC0_9GAMM</name>
<dbReference type="GO" id="GO:0030234">
    <property type="term" value="F:enzyme regulator activity"/>
    <property type="evidence" value="ECO:0007669"/>
    <property type="project" value="TreeGrafter"/>
</dbReference>
<dbReference type="AlphaFoldDB" id="A0A363UMC0"/>
<evidence type="ECO:0008006" key="5">
    <source>
        <dbReference type="Google" id="ProtNLM"/>
    </source>
</evidence>
<dbReference type="Gene3D" id="3.40.50.2300">
    <property type="match status" value="2"/>
</dbReference>
<comment type="caution">
    <text evidence="3">The sequence shown here is derived from an EMBL/GenBank/DDBJ whole genome shotgun (WGS) entry which is preliminary data.</text>
</comment>
<protein>
    <recommendedName>
        <fullName evidence="5">Penicillin-binding protein activator</fullName>
    </recommendedName>
</protein>
<dbReference type="EMBL" id="QEQK01000005">
    <property type="protein sequence ID" value="PWN56576.1"/>
    <property type="molecule type" value="Genomic_DNA"/>
</dbReference>
<dbReference type="PANTHER" id="PTHR38038">
    <property type="entry name" value="PENICILLIN-BINDING PROTEIN ACTIVATOR LPOA"/>
    <property type="match status" value="1"/>
</dbReference>
<sequence length="488" mass="53131">MHRRSRPISRRCSSHSSRQRVALRLLCLALVALPPALGAQSDYAAQRLASAGTLEDRGQFTAAIVERLWAHPALSRLEHRDHNAHQIWRLLQRLPSTALARPPQATPWTAEGWWALARTHRQAAGSNWDLAEALRQWERQYPDHPARASILRTLQVDLPLHRPTHPRAHSYAPRPQRIAVVAPTSGALGGAGQALVDGLLDASRAYPDISLRVFDSGPSGGMATYQAAAGYRPDLIIGPLDKSAVERLAQQSGLSVLTLALNYGPRSAWGAANLWQFGLAPEDDAAAAAEQAIARGMRRAAVLFADDDWGRRVGLGFLDRFEALGGHIVRQTRFWPGGADLQDAVRHLLQPDTHRPLWQDTRPDRLQGSRQIDLLFLAAKSRDARLIVPLLRFHHAVDLPIYAPDAALGGRSNTEAERDLDGVLLCGPRGSGTGDGAFPQFYALGHDAFTLASQLGSLAGGQSIDGQTGQLSEDVGGRIARRADCNRL</sequence>
<dbReference type="InterPro" id="IPR028082">
    <property type="entry name" value="Peripla_BP_I"/>
</dbReference>
<organism evidence="3 4">
    <name type="scientific">Abyssibacter profundi</name>
    <dbReference type="NCBI Taxonomy" id="2182787"/>
    <lineage>
        <taxon>Bacteria</taxon>
        <taxon>Pseudomonadati</taxon>
        <taxon>Pseudomonadota</taxon>
        <taxon>Gammaproteobacteria</taxon>
        <taxon>Chromatiales</taxon>
        <taxon>Oceanococcaceae</taxon>
        <taxon>Abyssibacter</taxon>
    </lineage>
</organism>
<evidence type="ECO:0000256" key="2">
    <source>
        <dbReference type="SAM" id="SignalP"/>
    </source>
</evidence>
<dbReference type="GO" id="GO:0009252">
    <property type="term" value="P:peptidoglycan biosynthetic process"/>
    <property type="evidence" value="ECO:0007669"/>
    <property type="project" value="TreeGrafter"/>
</dbReference>
<accession>A0A363UMC0</accession>
<dbReference type="GO" id="GO:0031241">
    <property type="term" value="C:periplasmic side of cell outer membrane"/>
    <property type="evidence" value="ECO:0007669"/>
    <property type="project" value="TreeGrafter"/>
</dbReference>
<dbReference type="CDD" id="cd06339">
    <property type="entry name" value="PBP1_YraM_LppC_lipoprotein-like"/>
    <property type="match status" value="1"/>
</dbReference>
<keyword evidence="2" id="KW-0732">Signal</keyword>
<dbReference type="Proteomes" id="UP000251800">
    <property type="component" value="Unassembled WGS sequence"/>
</dbReference>
<dbReference type="Gene3D" id="1.25.40.650">
    <property type="match status" value="1"/>
</dbReference>
<dbReference type="InterPro" id="IPR007443">
    <property type="entry name" value="LpoA"/>
</dbReference>